<dbReference type="EMBL" id="CAKKTJ010000258">
    <property type="protein sequence ID" value="CAH0478539.1"/>
    <property type="molecule type" value="Genomic_DNA"/>
</dbReference>
<comment type="similarity">
    <text evidence="2">Belongs to the FUN14 family.</text>
</comment>
<comment type="caution">
    <text evidence="7">The sequence shown here is derived from an EMBL/GenBank/DDBJ whole genome shotgun (WGS) entry which is preliminary data.</text>
</comment>
<dbReference type="Pfam" id="PF04930">
    <property type="entry name" value="FUN14"/>
    <property type="match status" value="1"/>
</dbReference>
<dbReference type="GO" id="GO:0000422">
    <property type="term" value="P:autophagy of mitochondrion"/>
    <property type="evidence" value="ECO:0007669"/>
    <property type="project" value="TreeGrafter"/>
</dbReference>
<feature type="transmembrane region" description="Helical" evidence="6">
    <location>
        <begin position="130"/>
        <end position="150"/>
    </location>
</feature>
<dbReference type="PANTHER" id="PTHR21346">
    <property type="entry name" value="FUN14 DOMAIN CONTAINING"/>
    <property type="match status" value="1"/>
</dbReference>
<feature type="transmembrane region" description="Helical" evidence="6">
    <location>
        <begin position="101"/>
        <end position="124"/>
    </location>
</feature>
<keyword evidence="4 6" id="KW-1133">Transmembrane helix</keyword>
<reference evidence="7" key="1">
    <citation type="submission" date="2021-11" db="EMBL/GenBank/DDBJ databases">
        <authorList>
            <person name="Islam A."/>
            <person name="Islam S."/>
            <person name="Flora M.S."/>
            <person name="Rahman M."/>
            <person name="Ziaur R.M."/>
            <person name="Epstein J.H."/>
            <person name="Hassan M."/>
            <person name="Klassen M."/>
            <person name="Woodard K."/>
            <person name="Webb A."/>
            <person name="Webby R.J."/>
            <person name="El Zowalaty M.E."/>
        </authorList>
    </citation>
    <scope>NUCLEOTIDE SEQUENCE</scope>
    <source>
        <strain evidence="7">Pbs3</strain>
    </source>
</reference>
<comment type="subcellular location">
    <subcellularLocation>
        <location evidence="1">Membrane</location>
    </subcellularLocation>
</comment>
<dbReference type="PANTHER" id="PTHR21346:SF0">
    <property type="entry name" value="RE45833P"/>
    <property type="match status" value="1"/>
</dbReference>
<dbReference type="Proteomes" id="UP001160483">
    <property type="component" value="Unassembled WGS sequence"/>
</dbReference>
<organism evidence="7 8">
    <name type="scientific">Peronospora belbahrii</name>
    <dbReference type="NCBI Taxonomy" id="622444"/>
    <lineage>
        <taxon>Eukaryota</taxon>
        <taxon>Sar</taxon>
        <taxon>Stramenopiles</taxon>
        <taxon>Oomycota</taxon>
        <taxon>Peronosporomycetes</taxon>
        <taxon>Peronosporales</taxon>
        <taxon>Peronosporaceae</taxon>
        <taxon>Peronospora</taxon>
    </lineage>
</organism>
<name>A0AAU9L1X4_9STRA</name>
<evidence type="ECO:0000256" key="4">
    <source>
        <dbReference type="ARBA" id="ARBA00022989"/>
    </source>
</evidence>
<proteinExistence type="inferred from homology"/>
<sequence length="211" mass="23194">MGRRSWPRAFDMSQTNQTWYHSTNDNALTWKSGALVIGICGVLGLFDIQEPVACASNKDKDEDFIEKAKKMVQEFSTSAITQVVSLFPNDDKNVKKKINTFVASGTGGQISWGICMGICAGFALKKMSKLGVVSIGALFVMLQCANYSGYVDVDYKKLKRDLKDCLDINEEIILDTRDLDSLYRSIMKTLQASLPTGYGFAAGVIAGFRLG</sequence>
<gene>
    <name evidence="7" type="ORF">PBS003_LOCUS5231</name>
</gene>
<dbReference type="InterPro" id="IPR007014">
    <property type="entry name" value="FUN14"/>
</dbReference>
<evidence type="ECO:0000256" key="6">
    <source>
        <dbReference type="SAM" id="Phobius"/>
    </source>
</evidence>
<dbReference type="GO" id="GO:0005741">
    <property type="term" value="C:mitochondrial outer membrane"/>
    <property type="evidence" value="ECO:0007669"/>
    <property type="project" value="TreeGrafter"/>
</dbReference>
<evidence type="ECO:0000256" key="2">
    <source>
        <dbReference type="ARBA" id="ARBA00009160"/>
    </source>
</evidence>
<evidence type="ECO:0000256" key="1">
    <source>
        <dbReference type="ARBA" id="ARBA00004370"/>
    </source>
</evidence>
<evidence type="ECO:0000313" key="7">
    <source>
        <dbReference type="EMBL" id="CAH0478539.1"/>
    </source>
</evidence>
<evidence type="ECO:0000313" key="8">
    <source>
        <dbReference type="Proteomes" id="UP001160483"/>
    </source>
</evidence>
<evidence type="ECO:0000256" key="5">
    <source>
        <dbReference type="ARBA" id="ARBA00023136"/>
    </source>
</evidence>
<dbReference type="AlphaFoldDB" id="A0AAU9L1X4"/>
<keyword evidence="5 6" id="KW-0472">Membrane</keyword>
<evidence type="ECO:0000256" key="3">
    <source>
        <dbReference type="ARBA" id="ARBA00022692"/>
    </source>
</evidence>
<accession>A0AAU9L1X4</accession>
<protein>
    <submittedName>
        <fullName evidence="7">Uncharacterized protein</fullName>
    </submittedName>
</protein>
<keyword evidence="3 6" id="KW-0812">Transmembrane</keyword>